<dbReference type="AlphaFoldDB" id="D5MJ81"/>
<evidence type="ECO:0000313" key="2">
    <source>
        <dbReference type="Proteomes" id="UP000006898"/>
    </source>
</evidence>
<dbReference type="KEGG" id="mox:DAMO_0358"/>
<accession>D5MJ81</accession>
<gene>
    <name evidence="1" type="ORF">DAMO_0358</name>
</gene>
<dbReference type="HOGENOM" id="CLU_2804447_0_0_0"/>
<organism evidence="1 2">
    <name type="scientific">Methylomirabilis oxygeniifera</name>
    <dbReference type="NCBI Taxonomy" id="671143"/>
    <lineage>
        <taxon>Bacteria</taxon>
        <taxon>Candidatus Methylomirabilota</taxon>
        <taxon>Candidatus Methylomirabilia</taxon>
        <taxon>Candidatus Methylomirabilales</taxon>
        <taxon>Candidatus Methylomirabilaceae</taxon>
        <taxon>Candidatus Methylomirabilis</taxon>
    </lineage>
</organism>
<name>D5MJ81_METO1</name>
<dbReference type="Proteomes" id="UP000006898">
    <property type="component" value="Chromosome"/>
</dbReference>
<proteinExistence type="predicted"/>
<sequence length="67" mass="7181">MRKKPLIETNPYLKDPAQRQSLLWTAVSSSSIIEGARLGLTLASVASKAIDTVNSPKKPTASSGSRR</sequence>
<reference evidence="1 2" key="1">
    <citation type="journal article" date="2010" name="Nature">
        <title>Nitrite-driven anaerobic methane oxidation by oxygenic bacteria.</title>
        <authorList>
            <person name="Ettwig K.F."/>
            <person name="Butler M.K."/>
            <person name="Le Paslier D."/>
            <person name="Pelletier E."/>
            <person name="Mangenot S."/>
            <person name="Kuypers M.M.M."/>
            <person name="Schreiber F."/>
            <person name="Dutilh B.E."/>
            <person name="Zedelius J."/>
            <person name="de Beer D."/>
            <person name="Gloerich J."/>
            <person name="Wessels H.J.C.T."/>
            <person name="van Allen T."/>
            <person name="Luesken F."/>
            <person name="Wu M."/>
            <person name="van de Pas-Schoonen K.T."/>
            <person name="Op den Camp H.J.M."/>
            <person name="Janssen-Megens E.M."/>
            <person name="Francoijs K-J."/>
            <person name="Stunnenberg H."/>
            <person name="Weissenbach J."/>
            <person name="Jetten M.S.M."/>
            <person name="Strous M."/>
        </authorList>
    </citation>
    <scope>NUCLEOTIDE SEQUENCE [LARGE SCALE GENOMIC DNA]</scope>
</reference>
<protein>
    <submittedName>
        <fullName evidence="1">Uncharacterized protein</fullName>
    </submittedName>
</protein>
<dbReference type="EMBL" id="FP565575">
    <property type="protein sequence ID" value="CBE67446.1"/>
    <property type="molecule type" value="Genomic_DNA"/>
</dbReference>
<evidence type="ECO:0000313" key="1">
    <source>
        <dbReference type="EMBL" id="CBE67446.1"/>
    </source>
</evidence>